<reference evidence="10 11" key="1">
    <citation type="journal article" date="2019" name="Mol. Ecol. Resour.">
        <title>Improving Illumina assemblies with Hi-C and long reads: an example with the North African dromedary.</title>
        <authorList>
            <person name="Elbers J.P."/>
            <person name="Rogers M.F."/>
            <person name="Perelman P.L."/>
            <person name="Proskuryakova A.A."/>
            <person name="Serdyukova N.A."/>
            <person name="Johnson W.E."/>
            <person name="Horin P."/>
            <person name="Corander J."/>
            <person name="Murphy D."/>
            <person name="Burger P.A."/>
        </authorList>
    </citation>
    <scope>NUCLEOTIDE SEQUENCE [LARGE SCALE GENOMIC DNA]</scope>
    <source>
        <strain evidence="10">Drom800</strain>
        <tissue evidence="10">Blood</tissue>
    </source>
</reference>
<keyword evidence="2 7" id="KW-0813">Transport</keyword>
<evidence type="ECO:0000313" key="11">
    <source>
        <dbReference type="Proteomes" id="UP000299084"/>
    </source>
</evidence>
<dbReference type="GO" id="GO:0015293">
    <property type="term" value="F:symporter activity"/>
    <property type="evidence" value="ECO:0007669"/>
    <property type="project" value="UniProtKB-KW"/>
</dbReference>
<evidence type="ECO:0000256" key="3">
    <source>
        <dbReference type="ARBA" id="ARBA00022692"/>
    </source>
</evidence>
<evidence type="ECO:0000256" key="4">
    <source>
        <dbReference type="ARBA" id="ARBA00022989"/>
    </source>
</evidence>
<evidence type="ECO:0000256" key="6">
    <source>
        <dbReference type="PIRSR" id="PIRSR600175-1"/>
    </source>
</evidence>
<dbReference type="PANTHER" id="PTHR11616">
    <property type="entry name" value="SODIUM/CHLORIDE DEPENDENT TRANSPORTER"/>
    <property type="match status" value="1"/>
</dbReference>
<comment type="subcellular location">
    <subcellularLocation>
        <location evidence="1">Membrane</location>
        <topology evidence="1">Multi-pass membrane protein</topology>
    </subcellularLocation>
</comment>
<organism evidence="10 11">
    <name type="scientific">Camelus dromedarius</name>
    <name type="common">Dromedary</name>
    <name type="synonym">Arabian camel</name>
    <dbReference type="NCBI Taxonomy" id="9838"/>
    <lineage>
        <taxon>Eukaryota</taxon>
        <taxon>Metazoa</taxon>
        <taxon>Chordata</taxon>
        <taxon>Craniata</taxon>
        <taxon>Vertebrata</taxon>
        <taxon>Euteleostomi</taxon>
        <taxon>Mammalia</taxon>
        <taxon>Eutheria</taxon>
        <taxon>Laurasiatheria</taxon>
        <taxon>Artiodactyla</taxon>
        <taxon>Tylopoda</taxon>
        <taxon>Camelidae</taxon>
        <taxon>Camelus</taxon>
    </lineage>
</organism>
<dbReference type="PROSITE" id="PS50267">
    <property type="entry name" value="NA_NEUROTRAN_SYMP_3"/>
    <property type="match status" value="1"/>
</dbReference>
<dbReference type="PROSITE" id="PS00610">
    <property type="entry name" value="NA_NEUROTRAN_SYMP_1"/>
    <property type="match status" value="1"/>
</dbReference>
<keyword evidence="4 9" id="KW-1133">Transmembrane helix</keyword>
<evidence type="ECO:0000313" key="10">
    <source>
        <dbReference type="EMBL" id="KAB1273632.1"/>
    </source>
</evidence>
<dbReference type="SUPFAM" id="SSF161070">
    <property type="entry name" value="SNF-like"/>
    <property type="match status" value="1"/>
</dbReference>
<feature type="transmembrane region" description="Helical" evidence="9">
    <location>
        <begin position="419"/>
        <end position="436"/>
    </location>
</feature>
<dbReference type="GO" id="GO:0006865">
    <property type="term" value="P:amino acid transport"/>
    <property type="evidence" value="ECO:0007669"/>
    <property type="project" value="TreeGrafter"/>
</dbReference>
<feature type="transmembrane region" description="Helical" evidence="9">
    <location>
        <begin position="318"/>
        <end position="336"/>
    </location>
</feature>
<dbReference type="InterPro" id="IPR000175">
    <property type="entry name" value="Na/ntran_symport"/>
</dbReference>
<dbReference type="PANTHER" id="PTHR11616:SF100">
    <property type="entry name" value="TRANSPORTER"/>
    <property type="match status" value="1"/>
</dbReference>
<dbReference type="EMBL" id="JWIN03000009">
    <property type="protein sequence ID" value="KAB1273632.1"/>
    <property type="molecule type" value="Genomic_DNA"/>
</dbReference>
<evidence type="ECO:0000256" key="5">
    <source>
        <dbReference type="ARBA" id="ARBA00023136"/>
    </source>
</evidence>
<feature type="binding site" evidence="6">
    <location>
        <position position="353"/>
    </location>
    <ligand>
        <name>Na(+)</name>
        <dbReference type="ChEBI" id="CHEBI:29101"/>
        <label>1</label>
    </ligand>
</feature>
<evidence type="ECO:0000256" key="7">
    <source>
        <dbReference type="RuleBase" id="RU003732"/>
    </source>
</evidence>
<feature type="transmembrane region" description="Helical" evidence="9">
    <location>
        <begin position="191"/>
        <end position="209"/>
    </location>
</feature>
<keyword evidence="11" id="KW-1185">Reference proteome</keyword>
<keyword evidence="5 9" id="KW-0472">Membrane</keyword>
<proteinExistence type="inferred from homology"/>
<dbReference type="InterPro" id="IPR037272">
    <property type="entry name" value="SNS_sf"/>
</dbReference>
<gene>
    <name evidence="10" type="ORF">Cadr_000012012</name>
</gene>
<dbReference type="GO" id="GO:0005886">
    <property type="term" value="C:plasma membrane"/>
    <property type="evidence" value="ECO:0007669"/>
    <property type="project" value="TreeGrafter"/>
</dbReference>
<keyword evidence="3 7" id="KW-0812">Transmembrane</keyword>
<evidence type="ECO:0000256" key="9">
    <source>
        <dbReference type="SAM" id="Phobius"/>
    </source>
</evidence>
<keyword evidence="6" id="KW-0479">Metal-binding</keyword>
<feature type="transmembrane region" description="Helical" evidence="9">
    <location>
        <begin position="121"/>
        <end position="141"/>
    </location>
</feature>
<comment type="similarity">
    <text evidence="7">Belongs to the sodium:neurotransmitter symporter (SNF) (TC 2.A.22) family.</text>
</comment>
<keyword evidence="7" id="KW-0769">Symport</keyword>
<feature type="binding site" evidence="6">
    <location>
        <position position="278"/>
    </location>
    <ligand>
        <name>Na(+)</name>
        <dbReference type="ChEBI" id="CHEBI:29101"/>
        <label>1</label>
    </ligand>
</feature>
<feature type="compositionally biased region" description="Acidic residues" evidence="8">
    <location>
        <begin position="1"/>
        <end position="10"/>
    </location>
</feature>
<dbReference type="GO" id="GO:0046872">
    <property type="term" value="F:metal ion binding"/>
    <property type="evidence" value="ECO:0007669"/>
    <property type="project" value="UniProtKB-KW"/>
</dbReference>
<feature type="transmembrane region" description="Helical" evidence="9">
    <location>
        <begin position="342"/>
        <end position="369"/>
    </location>
</feature>
<dbReference type="Proteomes" id="UP000299084">
    <property type="component" value="Unassembled WGS sequence"/>
</dbReference>
<dbReference type="PRINTS" id="PR00176">
    <property type="entry name" value="NANEUSMPORT"/>
</dbReference>
<feature type="transmembrane region" description="Helical" evidence="9">
    <location>
        <begin position="221"/>
        <end position="246"/>
    </location>
</feature>
<dbReference type="GO" id="GO:0035725">
    <property type="term" value="P:sodium ion transmembrane transport"/>
    <property type="evidence" value="ECO:0007669"/>
    <property type="project" value="TreeGrafter"/>
</dbReference>
<feature type="transmembrane region" description="Helical" evidence="9">
    <location>
        <begin position="381"/>
        <end position="399"/>
    </location>
</feature>
<sequence>MLTVDENMETQDEKPQISRPSDSTSLIATTSASQFLRSELLPTEELTVKSQNYDTLPTYLWSDEENEETLETVDKDEPKDEAPHDQSSWANKIEYLLAQVDFSVGLSTIWRFPYLCFHNGGGSFLIIYIFMLFLVGVPLLFLEMAAGQRMHQGSIGGWKVISPWIGGLGYTSFMVPALYSVEVWRRTGNQLFLSLGAGFGSFTAVSSHIPRSNNCVMDAFAVSFLNLVASMTTTVFVFAVMGHLAIKNNEKCYLTNAKTVMDLIAANLLPPEAQPPDSLHHDPSSIYSKWLNNLPGQVKERILPHLTNCDLSEQLSEVMVGPGVAIVAISNIISVFSGSTFWAIITFVLLVTLGLSTVIGIIQGIITPLQNTFSSLREHSGLLTVGVCVPMFLSSLLFVRPSGSYYVNLLDDYWTSLPLFFVVILETVAMAWIYGARRFLADLSIMLGRPISPVYRWLWCFLSPFVLLVLFLSALIHLFVKKITYLAWDSKSSDEVTRTYPSWAKVLLIALIILTILPVPAYFFYTFTEVTSASITHRRATVILKPEAKEGLPKAHLRLQVKQSLKKVNKMDK</sequence>
<dbReference type="Pfam" id="PF00209">
    <property type="entry name" value="SNF"/>
    <property type="match status" value="2"/>
</dbReference>
<feature type="binding site" evidence="6">
    <location>
        <position position="104"/>
    </location>
    <ligand>
        <name>Na(+)</name>
        <dbReference type="ChEBI" id="CHEBI:29101"/>
        <label>1</label>
    </ligand>
</feature>
<feature type="transmembrane region" description="Helical" evidence="9">
    <location>
        <begin position="500"/>
        <end position="525"/>
    </location>
</feature>
<name>A0A5N4DR58_CAMDR</name>
<evidence type="ECO:0000256" key="8">
    <source>
        <dbReference type="SAM" id="MobiDB-lite"/>
    </source>
</evidence>
<evidence type="ECO:0000256" key="2">
    <source>
        <dbReference type="ARBA" id="ARBA00022448"/>
    </source>
</evidence>
<comment type="caution">
    <text evidence="10">The sequence shown here is derived from an EMBL/GenBank/DDBJ whole genome shotgun (WGS) entry which is preliminary data.</text>
</comment>
<keyword evidence="6" id="KW-0915">Sodium</keyword>
<dbReference type="AlphaFoldDB" id="A0A5N4DR58"/>
<feature type="region of interest" description="Disordered" evidence="8">
    <location>
        <begin position="1"/>
        <end position="26"/>
    </location>
</feature>
<accession>A0A5N4DR58</accession>
<protein>
    <recommendedName>
        <fullName evidence="7">Transporter</fullName>
    </recommendedName>
</protein>
<feature type="transmembrane region" description="Helical" evidence="9">
    <location>
        <begin position="161"/>
        <end position="179"/>
    </location>
</feature>
<evidence type="ECO:0000256" key="1">
    <source>
        <dbReference type="ARBA" id="ARBA00004141"/>
    </source>
</evidence>
<feature type="transmembrane region" description="Helical" evidence="9">
    <location>
        <begin position="457"/>
        <end position="480"/>
    </location>
</feature>